<protein>
    <recommendedName>
        <fullName evidence="3">PD-(D/E)XK nuclease superfamily protein</fullName>
    </recommendedName>
</protein>
<evidence type="ECO:0000313" key="1">
    <source>
        <dbReference type="EMBL" id="EIM58541.1"/>
    </source>
</evidence>
<evidence type="ECO:0008006" key="3">
    <source>
        <dbReference type="Google" id="ProtNLM"/>
    </source>
</evidence>
<dbReference type="InterPro" id="IPR029470">
    <property type="entry name" value="PDDEXK_4"/>
</dbReference>
<dbReference type="EMBL" id="CM001487">
    <property type="protein sequence ID" value="EIM58541.1"/>
    <property type="molecule type" value="Genomic_DNA"/>
</dbReference>
<sequence>MERFEQLVSKCKTIVRDHYAIAQDEIKKYNIYRILHLTQNEVQMCRVLADLLNPSGEHGQGAKYLGHFARIVLGLDISDEEMKDAHVYKEYPITDDRRIDIVIAYHGGFIPMEVKINARDQKSQCYDYYHFAKERDKNAFIVYLTKSGYKPSEKSVTGGAGDRLPEEAVKCISFSEDILRWLEEIKSGSSDEMRVLIDQYAGAVKEFVNVDDMEYKMNLTNKILTDTDSFRTSLEIAGTVNHAKAEIMKKLFYEFETQMQPILGKYNLELETKSEWFHYKYQATEEYYARNESTYPGLNYVIKSVNLGIDLSLWLRIEVDYKLFGSLCVFDYGAESNTGNEVGNQCDDISDELWSKLREHVNLPEKKEKKGWIIAWKYLPTGSDSTVDAIETVPDFKKMNEAAIALVDETARNAFVAKCITAMEETLLSLIK</sequence>
<proteinExistence type="predicted"/>
<dbReference type="eggNOG" id="ENOG5030F26">
    <property type="taxonomic scope" value="Bacteria"/>
</dbReference>
<dbReference type="AlphaFoldDB" id="I5AXL8"/>
<name>I5AXL8_EUBC6</name>
<keyword evidence="2" id="KW-1185">Reference proteome</keyword>
<gene>
    <name evidence="1" type="ORF">EubceDRAFT1_2843</name>
</gene>
<accession>I5AXL8</accession>
<dbReference type="Pfam" id="PF14281">
    <property type="entry name" value="PDDEXK_4"/>
    <property type="match status" value="1"/>
</dbReference>
<organism evidence="1 2">
    <name type="scientific">Eubacterium cellulosolvens (strain ATCC 43171 / JCM 9499 / 6)</name>
    <name type="common">Cillobacterium cellulosolvens</name>
    <dbReference type="NCBI Taxonomy" id="633697"/>
    <lineage>
        <taxon>Bacteria</taxon>
        <taxon>Bacillati</taxon>
        <taxon>Bacillota</taxon>
        <taxon>Clostridia</taxon>
        <taxon>Eubacteriales</taxon>
        <taxon>Eubacteriaceae</taxon>
        <taxon>Eubacterium</taxon>
    </lineage>
</organism>
<reference evidence="1 2" key="2">
    <citation type="submission" date="2012-02" db="EMBL/GenBank/DDBJ databases">
        <title>Improved High-Quality Draft sequence of Eubacterium cellulosolvens 6.</title>
        <authorList>
            <consortium name="US DOE Joint Genome Institute"/>
            <person name="Lucas S."/>
            <person name="Han J."/>
            <person name="Lapidus A."/>
            <person name="Cheng J.-F."/>
            <person name="Goodwin L."/>
            <person name="Pitluck S."/>
            <person name="Peters L."/>
            <person name="Mikhailova N."/>
            <person name="Gu W."/>
            <person name="Detter J.C."/>
            <person name="Han C."/>
            <person name="Tapia R."/>
            <person name="Land M."/>
            <person name="Hauser L."/>
            <person name="Kyrpides N."/>
            <person name="Ivanova N."/>
            <person name="Pagani I."/>
            <person name="Johnson E."/>
            <person name="Mukhopadhyay B."/>
            <person name="Anderson I."/>
            <person name="Woyke T."/>
        </authorList>
    </citation>
    <scope>NUCLEOTIDE SEQUENCE [LARGE SCALE GENOMIC DNA]</scope>
    <source>
        <strain evidence="1 2">6</strain>
    </source>
</reference>
<dbReference type="HOGENOM" id="CLU_056725_0_0_9"/>
<dbReference type="STRING" id="633697.EubceDRAFT1_2843"/>
<reference evidence="1 2" key="1">
    <citation type="submission" date="2010-08" db="EMBL/GenBank/DDBJ databases">
        <authorList>
            <consortium name="US DOE Joint Genome Institute (JGI-PGF)"/>
            <person name="Lucas S."/>
            <person name="Copeland A."/>
            <person name="Lapidus A."/>
            <person name="Cheng J.-F."/>
            <person name="Bruce D."/>
            <person name="Goodwin L."/>
            <person name="Pitluck S."/>
            <person name="Land M.L."/>
            <person name="Hauser L."/>
            <person name="Chang Y.-J."/>
            <person name="Anderson I.J."/>
            <person name="Johnson E."/>
            <person name="Mulhopadhyay B."/>
            <person name="Kyrpides N."/>
            <person name="Woyke T.J."/>
        </authorList>
    </citation>
    <scope>NUCLEOTIDE SEQUENCE [LARGE SCALE GENOMIC DNA]</scope>
    <source>
        <strain evidence="1 2">6</strain>
    </source>
</reference>
<evidence type="ECO:0000313" key="2">
    <source>
        <dbReference type="Proteomes" id="UP000005753"/>
    </source>
</evidence>
<dbReference type="Proteomes" id="UP000005753">
    <property type="component" value="Chromosome"/>
</dbReference>